<dbReference type="InterPro" id="IPR035979">
    <property type="entry name" value="RBD_domain_sf"/>
</dbReference>
<dbReference type="RefSeq" id="XP_008075303.1">
    <property type="nucleotide sequence ID" value="XM_008077112.1"/>
</dbReference>
<proteinExistence type="predicted"/>
<dbReference type="SMART" id="SM00360">
    <property type="entry name" value="RRM"/>
    <property type="match status" value="1"/>
</dbReference>
<dbReference type="EMBL" id="GL877456">
    <property type="protein sequence ID" value="ELA46212.1"/>
    <property type="molecule type" value="Genomic_DNA"/>
</dbReference>
<gene>
    <name evidence="3" type="ORF">VCUG_02293</name>
</gene>
<dbReference type="HOGENOM" id="CLU_119160_0_0_1"/>
<dbReference type="STRING" id="948595.L2GS52"/>
<dbReference type="AlphaFoldDB" id="L2GS52"/>
<dbReference type="PANTHER" id="PTHR12603">
    <property type="entry name" value="CCR4-NOT TRANSCRIPTION COMPLEX RELATED"/>
    <property type="match status" value="1"/>
</dbReference>
<dbReference type="PANTHER" id="PTHR12603:SF0">
    <property type="entry name" value="CCR4-NOT TRANSCRIPTION COMPLEX SUBUNIT 4"/>
    <property type="match status" value="1"/>
</dbReference>
<dbReference type="Gene3D" id="3.30.70.330">
    <property type="match status" value="1"/>
</dbReference>
<dbReference type="GO" id="GO:0016567">
    <property type="term" value="P:protein ubiquitination"/>
    <property type="evidence" value="ECO:0007669"/>
    <property type="project" value="TreeGrafter"/>
</dbReference>
<dbReference type="GeneID" id="19880157"/>
<dbReference type="VEuPathDB" id="MicrosporidiaDB:VCUG_02293"/>
<evidence type="ECO:0000313" key="3">
    <source>
        <dbReference type="EMBL" id="ELA46212.1"/>
    </source>
</evidence>
<dbReference type="CDD" id="cd12438">
    <property type="entry name" value="RRM_CNOT4"/>
    <property type="match status" value="1"/>
</dbReference>
<sequence>MLRENQPVKPPKPEYKPHEYTDIRVIQRNLVYIIGIPVKYADENVLKSNEFFGQFGNIKKLVIKNRSMTDQSVSAYITYEKESSAVRCITEVDESLLEGRALKCTFGTTKYCSFFLKNLICQNCECMYLHEIGEKDCALTKEEMCTGKHKLHSFKVINKGRERIGKKKYELSECLFKYKEVKNFRVPEKINFSPK</sequence>
<dbReference type="InterPro" id="IPR000504">
    <property type="entry name" value="RRM_dom"/>
</dbReference>
<evidence type="ECO:0000259" key="2">
    <source>
        <dbReference type="PROSITE" id="PS50102"/>
    </source>
</evidence>
<evidence type="ECO:0000313" key="4">
    <source>
        <dbReference type="Proteomes" id="UP000011081"/>
    </source>
</evidence>
<dbReference type="InterPro" id="IPR039780">
    <property type="entry name" value="Mot2"/>
</dbReference>
<dbReference type="InParanoid" id="L2GS52"/>
<keyword evidence="4" id="KW-1185">Reference proteome</keyword>
<dbReference type="SMART" id="SM00361">
    <property type="entry name" value="RRM_1"/>
    <property type="match status" value="1"/>
</dbReference>
<name>L2GS52_VAVCU</name>
<dbReference type="Proteomes" id="UP000011081">
    <property type="component" value="Unassembled WGS sequence"/>
</dbReference>
<evidence type="ECO:0000256" key="1">
    <source>
        <dbReference type="PROSITE-ProRule" id="PRU00176"/>
    </source>
</evidence>
<dbReference type="GO" id="GO:0030014">
    <property type="term" value="C:CCR4-NOT complex"/>
    <property type="evidence" value="ECO:0007669"/>
    <property type="project" value="InterPro"/>
</dbReference>
<dbReference type="GO" id="GO:0004842">
    <property type="term" value="F:ubiquitin-protein transferase activity"/>
    <property type="evidence" value="ECO:0007669"/>
    <property type="project" value="InterPro"/>
</dbReference>
<organism evidence="3 4">
    <name type="scientific">Vavraia culicis (isolate floridensis)</name>
    <name type="common">Microsporidian parasite</name>
    <dbReference type="NCBI Taxonomy" id="948595"/>
    <lineage>
        <taxon>Eukaryota</taxon>
        <taxon>Fungi</taxon>
        <taxon>Fungi incertae sedis</taxon>
        <taxon>Microsporidia</taxon>
        <taxon>Pleistophoridae</taxon>
        <taxon>Vavraia</taxon>
    </lineage>
</organism>
<dbReference type="SUPFAM" id="SSF54928">
    <property type="entry name" value="RNA-binding domain, RBD"/>
    <property type="match status" value="1"/>
</dbReference>
<keyword evidence="1" id="KW-0694">RNA-binding</keyword>
<accession>L2GS52</accession>
<dbReference type="OrthoDB" id="1923159at2759"/>
<protein>
    <recommendedName>
        <fullName evidence="2">RRM domain-containing protein</fullName>
    </recommendedName>
</protein>
<feature type="domain" description="RRM" evidence="2">
    <location>
        <begin position="29"/>
        <end position="109"/>
    </location>
</feature>
<dbReference type="InterPro" id="IPR034261">
    <property type="entry name" value="CNOT4_RRM"/>
</dbReference>
<dbReference type="OMA" id="YIICIPQ"/>
<dbReference type="InterPro" id="IPR012677">
    <property type="entry name" value="Nucleotide-bd_a/b_plait_sf"/>
</dbReference>
<dbReference type="GO" id="GO:0003723">
    <property type="term" value="F:RNA binding"/>
    <property type="evidence" value="ECO:0007669"/>
    <property type="project" value="UniProtKB-UniRule"/>
</dbReference>
<dbReference type="PROSITE" id="PS50102">
    <property type="entry name" value="RRM"/>
    <property type="match status" value="1"/>
</dbReference>
<reference evidence="4" key="1">
    <citation type="submission" date="2011-03" db="EMBL/GenBank/DDBJ databases">
        <title>The genome sequence of Vavraia culicis strain floridensis.</title>
        <authorList>
            <consortium name="The Broad Institute Genome Sequencing Platform"/>
            <person name="Cuomo C."/>
            <person name="Becnel J."/>
            <person name="Sanscrainte N."/>
            <person name="Young S.K."/>
            <person name="Zeng Q."/>
            <person name="Gargeya S."/>
            <person name="Fitzgerald M."/>
            <person name="Haas B."/>
            <person name="Abouelleil A."/>
            <person name="Alvarado L."/>
            <person name="Arachchi H.M."/>
            <person name="Berlin A."/>
            <person name="Chapman S.B."/>
            <person name="Gearin G."/>
            <person name="Goldberg J."/>
            <person name="Griggs A."/>
            <person name="Gujja S."/>
            <person name="Hansen M."/>
            <person name="Heiman D."/>
            <person name="Howarth C."/>
            <person name="Larimer J."/>
            <person name="Lui A."/>
            <person name="MacDonald P.J.P."/>
            <person name="McCowen C."/>
            <person name="Montmayeur A."/>
            <person name="Murphy C."/>
            <person name="Neiman D."/>
            <person name="Pearson M."/>
            <person name="Priest M."/>
            <person name="Roberts A."/>
            <person name="Saif S."/>
            <person name="Shea T."/>
            <person name="Sisk P."/>
            <person name="Stolte C."/>
            <person name="Sykes S."/>
            <person name="Wortman J."/>
            <person name="Nusbaum C."/>
            <person name="Birren B."/>
        </authorList>
    </citation>
    <scope>NUCLEOTIDE SEQUENCE [LARGE SCALE GENOMIC DNA]</scope>
    <source>
        <strain evidence="4">floridensis</strain>
    </source>
</reference>
<dbReference type="InterPro" id="IPR003954">
    <property type="entry name" value="RRM_euk-type"/>
</dbReference>
<dbReference type="Pfam" id="PF00076">
    <property type="entry name" value="RRM_1"/>
    <property type="match status" value="1"/>
</dbReference>